<dbReference type="NCBIfam" id="NF033857">
    <property type="entry name" value="BPSL0067_fam"/>
    <property type="match status" value="1"/>
</dbReference>
<evidence type="ECO:0000313" key="1">
    <source>
        <dbReference type="EMBL" id="MYN03802.1"/>
    </source>
</evidence>
<proteinExistence type="predicted"/>
<evidence type="ECO:0000313" key="2">
    <source>
        <dbReference type="Proteomes" id="UP000448575"/>
    </source>
</evidence>
<accession>A0A6N9HLG6</accession>
<reference evidence="1 2" key="1">
    <citation type="submission" date="2019-12" db="EMBL/GenBank/DDBJ databases">
        <title>Novel species isolated from a subtropical stream in China.</title>
        <authorList>
            <person name="Lu H."/>
        </authorList>
    </citation>
    <scope>NUCLEOTIDE SEQUENCE [LARGE SCALE GENOMIC DNA]</scope>
    <source>
        <strain evidence="1 2">DS3</strain>
    </source>
</reference>
<gene>
    <name evidence="1" type="ORF">GTP41_17045</name>
</gene>
<organism evidence="1 2">
    <name type="scientific">Pseudoduganella guangdongensis</name>
    <dbReference type="NCBI Taxonomy" id="2692179"/>
    <lineage>
        <taxon>Bacteria</taxon>
        <taxon>Pseudomonadati</taxon>
        <taxon>Pseudomonadota</taxon>
        <taxon>Betaproteobacteria</taxon>
        <taxon>Burkholderiales</taxon>
        <taxon>Oxalobacteraceae</taxon>
        <taxon>Telluria group</taxon>
        <taxon>Pseudoduganella</taxon>
    </lineage>
</organism>
<dbReference type="InterPro" id="IPR047746">
    <property type="entry name" value="Dae2/Tae2-like"/>
</dbReference>
<dbReference type="EMBL" id="WWCJ01000011">
    <property type="protein sequence ID" value="MYN03802.1"/>
    <property type="molecule type" value="Genomic_DNA"/>
</dbReference>
<protein>
    <submittedName>
        <fullName evidence="1">BPSL0067 family protein</fullName>
    </submittedName>
</protein>
<dbReference type="AlphaFoldDB" id="A0A6N9HLG6"/>
<dbReference type="Proteomes" id="UP000448575">
    <property type="component" value="Unassembled WGS sequence"/>
</dbReference>
<keyword evidence="2" id="KW-1185">Reference proteome</keyword>
<name>A0A6N9HLG6_9BURK</name>
<comment type="caution">
    <text evidence="1">The sequence shown here is derived from an EMBL/GenBank/DDBJ whole genome shotgun (WGS) entry which is preliminary data.</text>
</comment>
<sequence>MRQTTNAPGTQFWRPGVKVLGAPFGAIARGTAIATFDEKDRYPTDAKGKHAAIYLHQTAQGIVVLDQWNSLGKVSTRTIRANPKATSRSNNADAYYVIE</sequence>